<gene>
    <name evidence="1" type="ORF">QTJ16_001952</name>
</gene>
<sequence length="572" mass="64972">MKWSTTKHKLLHRKFRCEERSLLPASNQKFDESSGQIFTETIISMQSREDRNWSQRIRHKPITLDPHHGAVRAIGSRSLRDTAIEAIVGSLADLTLEWVEELPFHLKCRIWELANERYTVSLQVWILFSKVLNKESGIPLNLLRYRETIEFPRLPLDSYTTALRSPNFEFLASLSITTIFPVPELVKLSHLTNLVVLEIVHTAGATVESGVSDRLVRTWHEAAISEAAFRVLRILKLWNHIKVTSKSLSYINAFPALALYDLRGCNLEIEARGRAKLLGWKSSLQPGTLALFEAMCVEQAMGMRVSDGNDTQPIRRAPSHQLQDDSIIGRLAHGDVREFLTRPSLSIKRSSPDGIPQWEEIQKAIDYLARDRPLFPFTEMRFGYFNRDSMNKTSPAYKTETWDFDLYTILSRIGELRMDQDLRQAGLDVTDQVIVKGELVNSVPLASIRLGPSPAYLHPSRQNNQISSFYGSMYSSDLENQMSRLLLNWADNPRPAERDQRPLPRPDHRNVSFVRITSSGADNSCLLVPVADESRSGILKRGSSAISIVKNRSSKLIQNKKQKLSDVLGSFV</sequence>
<proteinExistence type="predicted"/>
<comment type="caution">
    <text evidence="1">The sequence shown here is derived from an EMBL/GenBank/DDBJ whole genome shotgun (WGS) entry which is preliminary data.</text>
</comment>
<dbReference type="EMBL" id="JAUBYV010000002">
    <property type="protein sequence ID" value="KAK2628849.1"/>
    <property type="molecule type" value="Genomic_DNA"/>
</dbReference>
<reference evidence="1" key="1">
    <citation type="submission" date="2023-06" db="EMBL/GenBank/DDBJ databases">
        <title>Draft genome of Marssonina rosae.</title>
        <authorList>
            <person name="Cheng Q."/>
        </authorList>
    </citation>
    <scope>NUCLEOTIDE SEQUENCE</scope>
    <source>
        <strain evidence="1">R4</strain>
    </source>
</reference>
<accession>A0AAD9WGZ5</accession>
<dbReference type="AlphaFoldDB" id="A0AAD9WGZ5"/>
<evidence type="ECO:0000313" key="2">
    <source>
        <dbReference type="Proteomes" id="UP001285354"/>
    </source>
</evidence>
<evidence type="ECO:0000313" key="1">
    <source>
        <dbReference type="EMBL" id="KAK2628849.1"/>
    </source>
</evidence>
<organism evidence="1 2">
    <name type="scientific">Diplocarpon rosae</name>
    <dbReference type="NCBI Taxonomy" id="946125"/>
    <lineage>
        <taxon>Eukaryota</taxon>
        <taxon>Fungi</taxon>
        <taxon>Dikarya</taxon>
        <taxon>Ascomycota</taxon>
        <taxon>Pezizomycotina</taxon>
        <taxon>Leotiomycetes</taxon>
        <taxon>Helotiales</taxon>
        <taxon>Drepanopezizaceae</taxon>
        <taxon>Diplocarpon</taxon>
    </lineage>
</organism>
<protein>
    <submittedName>
        <fullName evidence="1">Uncharacterized protein</fullName>
    </submittedName>
</protein>
<name>A0AAD9WGZ5_9HELO</name>
<dbReference type="Proteomes" id="UP001285354">
    <property type="component" value="Unassembled WGS sequence"/>
</dbReference>
<keyword evidence="2" id="KW-1185">Reference proteome</keyword>